<gene>
    <name evidence="2" type="ORF">A3I23_02390</name>
</gene>
<evidence type="ECO:0000259" key="1">
    <source>
        <dbReference type="Pfam" id="PF10543"/>
    </source>
</evidence>
<name>A0A1F6Y407_9BACT</name>
<protein>
    <recommendedName>
        <fullName evidence="1">KilA-N DNA-binding domain-containing protein</fullName>
    </recommendedName>
</protein>
<dbReference type="Pfam" id="PF10543">
    <property type="entry name" value="ORF6N"/>
    <property type="match status" value="1"/>
</dbReference>
<accession>A0A1F6Y407</accession>
<feature type="domain" description="KilA-N DNA-binding" evidence="1">
    <location>
        <begin position="21"/>
        <end position="112"/>
    </location>
</feature>
<evidence type="ECO:0000313" key="3">
    <source>
        <dbReference type="Proteomes" id="UP000177693"/>
    </source>
</evidence>
<dbReference type="Proteomes" id="UP000177693">
    <property type="component" value="Unassembled WGS sequence"/>
</dbReference>
<evidence type="ECO:0000313" key="2">
    <source>
        <dbReference type="EMBL" id="OGJ01113.1"/>
    </source>
</evidence>
<dbReference type="AlphaFoldDB" id="A0A1F6Y407"/>
<dbReference type="EMBL" id="MFVL01000023">
    <property type="protein sequence ID" value="OGJ01113.1"/>
    <property type="molecule type" value="Genomic_DNA"/>
</dbReference>
<proteinExistence type="predicted"/>
<organism evidence="2 3">
    <name type="scientific">Candidatus Nomurabacteria bacterium RIFCSPLOWO2_02_FULL_40_67</name>
    <dbReference type="NCBI Taxonomy" id="1801787"/>
    <lineage>
        <taxon>Bacteria</taxon>
        <taxon>Candidatus Nomuraibacteriota</taxon>
    </lineage>
</organism>
<comment type="caution">
    <text evidence="2">The sequence shown here is derived from an EMBL/GenBank/DDBJ whole genome shotgun (WGS) entry which is preliminary data.</text>
</comment>
<reference evidence="2 3" key="1">
    <citation type="journal article" date="2016" name="Nat. Commun.">
        <title>Thousands of microbial genomes shed light on interconnected biogeochemical processes in an aquifer system.</title>
        <authorList>
            <person name="Anantharaman K."/>
            <person name="Brown C.T."/>
            <person name="Hug L.A."/>
            <person name="Sharon I."/>
            <person name="Castelle C.J."/>
            <person name="Probst A.J."/>
            <person name="Thomas B.C."/>
            <person name="Singh A."/>
            <person name="Wilkins M.J."/>
            <person name="Karaoz U."/>
            <person name="Brodie E.L."/>
            <person name="Williams K.H."/>
            <person name="Hubbard S.S."/>
            <person name="Banfield J.F."/>
        </authorList>
    </citation>
    <scope>NUCLEOTIDE SEQUENCE [LARGE SCALE GENOMIC DNA]</scope>
</reference>
<sequence>MPKKLKQTKSLIPSERILNGILFIRGKKVMLDKDLAHLYQVETRVLIQAVKRNMERFPNDFMFQLTKEEFENLIFQFGTSNLMSQFVISSHGGTRKLPYAFTEQGVAMLSSVLNSKRAILVNIQIIRTFTKLRELLATNTKLRIKIEKMEKKYNYQLKEVFEILKQLLKKEKPKEEKPKTQIGFRPK</sequence>
<dbReference type="InterPro" id="IPR018873">
    <property type="entry name" value="KilA-N_DNA-bd_domain"/>
</dbReference>